<reference evidence="2 3" key="1">
    <citation type="submission" date="2017-07" db="EMBL/GenBank/DDBJ databases">
        <title>A draft genome sequence of Komagataeibacter sp. T5K1.</title>
        <authorList>
            <person name="Skraban J."/>
            <person name="Cleenwerck I."/>
            <person name="Vandamme P."/>
            <person name="Trcek J."/>
        </authorList>
    </citation>
    <scope>NUCLEOTIDE SEQUENCE [LARGE SCALE GENOMIC DNA]</scope>
    <source>
        <strain evidence="2 3">T5K1</strain>
    </source>
</reference>
<reference evidence="1 4" key="2">
    <citation type="submission" date="2018-02" db="EMBL/GenBank/DDBJ databases">
        <authorList>
            <person name="Skraban J."/>
            <person name="Trcek J."/>
        </authorList>
    </citation>
    <scope>NUCLEOTIDE SEQUENCE [LARGE SCALE GENOMIC DNA]</scope>
    <source>
        <strain evidence="1 4">AV446</strain>
    </source>
</reference>
<protein>
    <submittedName>
        <fullName evidence="2">Uncharacterized protein</fullName>
    </submittedName>
</protein>
<keyword evidence="4" id="KW-1185">Reference proteome</keyword>
<name>A0A318QFB0_9PROT</name>
<dbReference type="Proteomes" id="UP000247609">
    <property type="component" value="Unassembled WGS sequence"/>
</dbReference>
<dbReference type="AlphaFoldDB" id="A0A318QFB0"/>
<evidence type="ECO:0000313" key="1">
    <source>
        <dbReference type="EMBL" id="PYD47037.1"/>
    </source>
</evidence>
<sequence length="77" mass="8757">MLDSQIIEIDGIFVGTAIQMDQNQSRRFYATHDRVRSLHNMVVPDIAALKNRVAQTFRRMAHGEMGGFSRLRPQGQA</sequence>
<evidence type="ECO:0000313" key="3">
    <source>
        <dbReference type="Proteomes" id="UP000247609"/>
    </source>
</evidence>
<accession>A0A318QFB0</accession>
<evidence type="ECO:0000313" key="4">
    <source>
        <dbReference type="Proteomes" id="UP000248116"/>
    </source>
</evidence>
<dbReference type="EMBL" id="NOXG01000003">
    <property type="protein sequence ID" value="PYD76151.1"/>
    <property type="molecule type" value="Genomic_DNA"/>
</dbReference>
<organism evidence="2 3">
    <name type="scientific">Novacetimonas pomaceti</name>
    <dbReference type="NCBI Taxonomy" id="2021998"/>
    <lineage>
        <taxon>Bacteria</taxon>
        <taxon>Pseudomonadati</taxon>
        <taxon>Pseudomonadota</taxon>
        <taxon>Alphaproteobacteria</taxon>
        <taxon>Acetobacterales</taxon>
        <taxon>Acetobacteraceae</taxon>
        <taxon>Novacetimonas</taxon>
    </lineage>
</organism>
<dbReference type="Proteomes" id="UP000248116">
    <property type="component" value="Unassembled WGS sequence"/>
</dbReference>
<dbReference type="EMBL" id="PRCW01000100">
    <property type="protein sequence ID" value="PYD47037.1"/>
    <property type="molecule type" value="Genomic_DNA"/>
</dbReference>
<proteinExistence type="predicted"/>
<evidence type="ECO:0000313" key="2">
    <source>
        <dbReference type="EMBL" id="PYD76151.1"/>
    </source>
</evidence>
<comment type="caution">
    <text evidence="2">The sequence shown here is derived from an EMBL/GenBank/DDBJ whole genome shotgun (WGS) entry which is preliminary data.</text>
</comment>
<dbReference type="RefSeq" id="WP_110527799.1">
    <property type="nucleotide sequence ID" value="NZ_JAHRDT010000040.1"/>
</dbReference>
<gene>
    <name evidence="1" type="ORF">C3920_11980</name>
    <name evidence="2" type="ORF">CFR71_04605</name>
</gene>